<name>A0A1H2GJ75_9GAMM</name>
<gene>
    <name evidence="2" type="ORF">SAMN05216580_1819</name>
</gene>
<organism evidence="2 3">
    <name type="scientific">Geopseudomonas guangdongensis</name>
    <dbReference type="NCBI Taxonomy" id="1245526"/>
    <lineage>
        <taxon>Bacteria</taxon>
        <taxon>Pseudomonadati</taxon>
        <taxon>Pseudomonadota</taxon>
        <taxon>Gammaproteobacteria</taxon>
        <taxon>Pseudomonadales</taxon>
        <taxon>Pseudomonadaceae</taxon>
        <taxon>Geopseudomonas</taxon>
    </lineage>
</organism>
<dbReference type="AlphaFoldDB" id="A0A1H2GJ75"/>
<keyword evidence="3" id="KW-1185">Reference proteome</keyword>
<dbReference type="Proteomes" id="UP000243063">
    <property type="component" value="Chromosome I"/>
</dbReference>
<evidence type="ECO:0000313" key="2">
    <source>
        <dbReference type="EMBL" id="SDU19746.1"/>
    </source>
</evidence>
<proteinExistence type="predicted"/>
<feature type="coiled-coil region" evidence="1">
    <location>
        <begin position="243"/>
        <end position="270"/>
    </location>
</feature>
<keyword evidence="1" id="KW-0175">Coiled coil</keyword>
<accession>A0A1H2GJ75</accession>
<sequence length="346" mass="37694">MGSTDFLKSVRASFVSAAELVVSVACSDDKHPLSIQDAARVILACTRPSLGDVALMKLEGTGLPDADPDGTAIQAIERLASVEEDLTLLLPRRNEAFKSICNECRDHGFNDAIWAHLAAAGIGTQRRADPNTGIATNTLLSSLLSSTPSEIAVFLEQLGHKCRNTIRVLRDGYEASEIATLAPSARKSFLDIDQKIDLWDAARWLEHQGVKWPIPKLANTQSIASEARQEPITTKPHENTNEADHLRLEINRLSKKIRELEAQLKQHECASSGVVFPYATKALEAMRAAVAQYWEGYTPDKKQPKQRVVGHTIGELLGLPSQSNNDPARKAIALASAIKPDTLPDG</sequence>
<dbReference type="EMBL" id="LT629780">
    <property type="protein sequence ID" value="SDU19746.1"/>
    <property type="molecule type" value="Genomic_DNA"/>
</dbReference>
<evidence type="ECO:0000313" key="3">
    <source>
        <dbReference type="Proteomes" id="UP000243063"/>
    </source>
</evidence>
<protein>
    <submittedName>
        <fullName evidence="2">Uncharacterized protein</fullName>
    </submittedName>
</protein>
<dbReference type="STRING" id="1245526.SAMN05216580_1819"/>
<reference evidence="3" key="1">
    <citation type="submission" date="2016-10" db="EMBL/GenBank/DDBJ databases">
        <authorList>
            <person name="Varghese N."/>
            <person name="Submissions S."/>
        </authorList>
    </citation>
    <scope>NUCLEOTIDE SEQUENCE [LARGE SCALE GENOMIC DNA]</scope>
    <source>
        <strain evidence="3">CCTCC 2012022</strain>
    </source>
</reference>
<evidence type="ECO:0000256" key="1">
    <source>
        <dbReference type="SAM" id="Coils"/>
    </source>
</evidence>